<dbReference type="PANTHER" id="PTHR11309">
    <property type="entry name" value="FRIZZLED"/>
    <property type="match status" value="1"/>
</dbReference>
<feature type="transmembrane region" description="Helical" evidence="10">
    <location>
        <begin position="405"/>
        <end position="430"/>
    </location>
</feature>
<feature type="transmembrane region" description="Helical" evidence="10">
    <location>
        <begin position="461"/>
        <end position="481"/>
    </location>
</feature>
<comment type="similarity">
    <text evidence="2">Belongs to the G-protein coupled receptor Fz/Smo family.</text>
</comment>
<dbReference type="InterPro" id="IPR020067">
    <property type="entry name" value="Frizzled_dom"/>
</dbReference>
<feature type="disulfide bond" evidence="9">
    <location>
        <begin position="43"/>
        <end position="89"/>
    </location>
</feature>
<dbReference type="PROSITE" id="PS50261">
    <property type="entry name" value="G_PROTEIN_RECEP_F2_4"/>
    <property type="match status" value="1"/>
</dbReference>
<dbReference type="AlphaFoldDB" id="T1DF93"/>
<dbReference type="SMART" id="SM01330">
    <property type="entry name" value="Frizzled"/>
    <property type="match status" value="1"/>
</dbReference>
<keyword evidence="5 10" id="KW-1133">Transmembrane helix</keyword>
<proteinExistence type="evidence at transcript level"/>
<dbReference type="GO" id="GO:0017147">
    <property type="term" value="F:Wnt-protein binding"/>
    <property type="evidence" value="ECO:0007669"/>
    <property type="project" value="TreeGrafter"/>
</dbReference>
<keyword evidence="11" id="KW-0732">Signal</keyword>
<feature type="transmembrane region" description="Helical" evidence="10">
    <location>
        <begin position="240"/>
        <end position="262"/>
    </location>
</feature>
<keyword evidence="3" id="KW-0217">Developmental protein</keyword>
<evidence type="ECO:0000256" key="4">
    <source>
        <dbReference type="ARBA" id="ARBA00022692"/>
    </source>
</evidence>
<dbReference type="GO" id="GO:0005615">
    <property type="term" value="C:extracellular space"/>
    <property type="evidence" value="ECO:0007669"/>
    <property type="project" value="TreeGrafter"/>
</dbReference>
<feature type="chain" id="PRO_5004586719" evidence="11">
    <location>
        <begin position="22"/>
        <end position="641"/>
    </location>
</feature>
<evidence type="ECO:0000256" key="11">
    <source>
        <dbReference type="SAM" id="SignalP"/>
    </source>
</evidence>
<evidence type="ECO:0000256" key="6">
    <source>
        <dbReference type="ARBA" id="ARBA00023136"/>
    </source>
</evidence>
<organism evidence="14">
    <name type="scientific">Dendrocoelum lacteum</name>
    <dbReference type="NCBI Taxonomy" id="27895"/>
    <lineage>
        <taxon>Eukaryota</taxon>
        <taxon>Metazoa</taxon>
        <taxon>Spiralia</taxon>
        <taxon>Lophotrochozoa</taxon>
        <taxon>Platyhelminthes</taxon>
        <taxon>Rhabditophora</taxon>
        <taxon>Seriata</taxon>
        <taxon>Tricladida</taxon>
        <taxon>Continenticola</taxon>
        <taxon>Planarioidea</taxon>
        <taxon>Dendrocoelidae</taxon>
        <taxon>Dendrocoelum</taxon>
    </lineage>
</organism>
<feature type="signal peptide" evidence="11">
    <location>
        <begin position="1"/>
        <end position="21"/>
    </location>
</feature>
<evidence type="ECO:0000256" key="2">
    <source>
        <dbReference type="ARBA" id="ARBA00008077"/>
    </source>
</evidence>
<feature type="transmembrane region" description="Helical" evidence="10">
    <location>
        <begin position="531"/>
        <end position="550"/>
    </location>
</feature>
<dbReference type="SUPFAM" id="SSF63501">
    <property type="entry name" value="Frizzled cysteine-rich domain"/>
    <property type="match status" value="1"/>
</dbReference>
<reference evidence="14" key="1">
    <citation type="submission" date="2013-06" db="EMBL/GenBank/DDBJ databases">
        <title>Reactivating head regrowth in a regeneration deficient planarian species.</title>
        <authorList>
            <person name="Liu S.-Y."/>
            <person name="Brandl H."/>
            <person name="Henry I."/>
            <person name="Rink J."/>
        </authorList>
    </citation>
    <scope>NUCLEOTIDE SEQUENCE</scope>
</reference>
<feature type="domain" description="FZ" evidence="12">
    <location>
        <begin position="30"/>
        <end position="151"/>
    </location>
</feature>
<evidence type="ECO:0000256" key="3">
    <source>
        <dbReference type="ARBA" id="ARBA00022473"/>
    </source>
</evidence>
<dbReference type="Gene3D" id="1.10.2000.10">
    <property type="entry name" value="Frizzled cysteine-rich domain"/>
    <property type="match status" value="1"/>
</dbReference>
<evidence type="ECO:0000313" key="14">
    <source>
        <dbReference type="EMBL" id="JAA92616.1"/>
    </source>
</evidence>
<keyword evidence="8" id="KW-0675">Receptor</keyword>
<accession>T1DF93</accession>
<evidence type="ECO:0000259" key="12">
    <source>
        <dbReference type="PROSITE" id="PS50038"/>
    </source>
</evidence>
<evidence type="ECO:0000256" key="5">
    <source>
        <dbReference type="ARBA" id="ARBA00022989"/>
    </source>
</evidence>
<dbReference type="Gene3D" id="1.20.1070.10">
    <property type="entry name" value="Rhodopsin 7-helix transmembrane proteins"/>
    <property type="match status" value="1"/>
</dbReference>
<dbReference type="InterPro" id="IPR000539">
    <property type="entry name" value="Frizzled/Smoothened_7TM"/>
</dbReference>
<dbReference type="SMART" id="SM00063">
    <property type="entry name" value="FRI"/>
    <property type="match status" value="1"/>
</dbReference>
<keyword evidence="4 10" id="KW-0812">Transmembrane</keyword>
<feature type="disulfide bond" evidence="9">
    <location>
        <begin position="35"/>
        <end position="96"/>
    </location>
</feature>
<evidence type="ECO:0000256" key="7">
    <source>
        <dbReference type="ARBA" id="ARBA00023157"/>
    </source>
</evidence>
<evidence type="ECO:0000259" key="13">
    <source>
        <dbReference type="PROSITE" id="PS50261"/>
    </source>
</evidence>
<dbReference type="InterPro" id="IPR017981">
    <property type="entry name" value="GPCR_2-like_7TM"/>
</dbReference>
<comment type="caution">
    <text evidence="9">Lacks conserved residue(s) required for the propagation of feature annotation.</text>
</comment>
<evidence type="ECO:0000256" key="1">
    <source>
        <dbReference type="ARBA" id="ARBA00004141"/>
    </source>
</evidence>
<name>T1DF93_9PLAT</name>
<dbReference type="GO" id="GO:0035567">
    <property type="term" value="P:non-canonical Wnt signaling pathway"/>
    <property type="evidence" value="ECO:0007669"/>
    <property type="project" value="TreeGrafter"/>
</dbReference>
<evidence type="ECO:0000256" key="10">
    <source>
        <dbReference type="SAM" id="Phobius"/>
    </source>
</evidence>
<dbReference type="PANTHER" id="PTHR11309:SF99">
    <property type="entry name" value="FRIZZLED-4"/>
    <property type="match status" value="1"/>
</dbReference>
<sequence length="641" mass="73234">MYKMNLIVLIWYGIFILRIDSRRNDKMSIDVYGQCSLITEPVCQDIQYTHTKMPNLIGILSQEEASKRIRDYYALINLQCSQYLKLYLCSVYFPVCDKVTPISENIQPCRRLCHHVKSRCEPFMQNTYQLTWPDELNCEKLPESTKLCVAPDSFSLDKDHNKMSNYVEMKKKLFEQLKVSMDKSGNDFPKIEMLKKVNLLSDLKCLPSQFIIGETPNISCAQNCDADVKFNDNDKTFANIWLIIWSLLCLLSSLFTIITFSCNTNRFMYPEKPIVFLSICYFFHSCGNLLGVILGRRNVICRPFSEQFDFIVGNGNETTWCKIIFLMVYFFSSASALWWVVLTVTWFLSASRHWGNEAIESISSILHLLSWGIPALKSIFVLILHKIDADELTGQCFVGNNDKEALIGFVLIPQIIYLLIGMIFLGLGYYSILKVRKSFLQQPNCIDTNNIKRLEKLMAKIGVFSILYIIPVTCTIASYVIDVLKTSYFDLILNVVYTFSPDCVTAKGLSWSQTKCLKLIQSALPSVEMRMLRIFMTLVIGITSGIWIWGNKKTFRNCCCILNNLNRTKDIQLKEMKPTDFLNPLSSLSNKNPSDSNINSQRWNYSPTLQSAQTFTGTNITCTEGIAAPNNSSISGTSSKH</sequence>
<feature type="transmembrane region" description="Helical" evidence="10">
    <location>
        <begin position="274"/>
        <end position="294"/>
    </location>
</feature>
<comment type="subcellular location">
    <subcellularLocation>
        <location evidence="1">Membrane</location>
        <topology evidence="1">Multi-pass membrane protein</topology>
    </subcellularLocation>
</comment>
<evidence type="ECO:0000256" key="8">
    <source>
        <dbReference type="ARBA" id="ARBA00023170"/>
    </source>
</evidence>
<dbReference type="GO" id="GO:0004888">
    <property type="term" value="F:transmembrane signaling receptor activity"/>
    <property type="evidence" value="ECO:0007669"/>
    <property type="project" value="InterPro"/>
</dbReference>
<dbReference type="EMBL" id="GAKU01000021">
    <property type="protein sequence ID" value="JAA92616.1"/>
    <property type="molecule type" value="mRNA"/>
</dbReference>
<dbReference type="Pfam" id="PF01534">
    <property type="entry name" value="Frizzled"/>
    <property type="match status" value="1"/>
</dbReference>
<dbReference type="InterPro" id="IPR015526">
    <property type="entry name" value="Frizzled/SFRP"/>
</dbReference>
<dbReference type="InterPro" id="IPR036790">
    <property type="entry name" value="Frizzled_dom_sf"/>
</dbReference>
<keyword evidence="6 10" id="KW-0472">Membrane</keyword>
<dbReference type="GO" id="GO:0060070">
    <property type="term" value="P:canonical Wnt signaling pathway"/>
    <property type="evidence" value="ECO:0007669"/>
    <property type="project" value="TreeGrafter"/>
</dbReference>
<dbReference type="GO" id="GO:0016020">
    <property type="term" value="C:membrane"/>
    <property type="evidence" value="ECO:0007669"/>
    <property type="project" value="UniProtKB-SubCell"/>
</dbReference>
<dbReference type="Pfam" id="PF01392">
    <property type="entry name" value="Fz"/>
    <property type="match status" value="1"/>
</dbReference>
<keyword evidence="7 9" id="KW-1015">Disulfide bond</keyword>
<dbReference type="PRINTS" id="PR00489">
    <property type="entry name" value="FRIZZLED"/>
</dbReference>
<feature type="domain" description="G-protein coupled receptors family 2 profile 2" evidence="13">
    <location>
        <begin position="235"/>
        <end position="556"/>
    </location>
</feature>
<protein>
    <submittedName>
        <fullName evidence="14">Fzd-4-1b</fullName>
    </submittedName>
</protein>
<feature type="transmembrane region" description="Helical" evidence="10">
    <location>
        <begin position="323"/>
        <end position="348"/>
    </location>
</feature>
<evidence type="ECO:0000256" key="9">
    <source>
        <dbReference type="PROSITE-ProRule" id="PRU00090"/>
    </source>
</evidence>
<dbReference type="PROSITE" id="PS50038">
    <property type="entry name" value="FZ"/>
    <property type="match status" value="1"/>
</dbReference>